<accession>A0A251RZ14</accession>
<gene>
    <name evidence="3" type="ORF">HannXRQ_Chr16g0512981</name>
    <name evidence="2" type="ORF">HanXRQr2_Chr16g0749271</name>
</gene>
<evidence type="ECO:0000313" key="4">
    <source>
        <dbReference type="Proteomes" id="UP000215914"/>
    </source>
</evidence>
<reference evidence="2 4" key="1">
    <citation type="journal article" date="2017" name="Nature">
        <title>The sunflower genome provides insights into oil metabolism, flowering and Asterid evolution.</title>
        <authorList>
            <person name="Badouin H."/>
            <person name="Gouzy J."/>
            <person name="Grassa C.J."/>
            <person name="Murat F."/>
            <person name="Staton S.E."/>
            <person name="Cottret L."/>
            <person name="Lelandais-Briere C."/>
            <person name="Owens G.L."/>
            <person name="Carrere S."/>
            <person name="Mayjonade B."/>
            <person name="Legrand L."/>
            <person name="Gill N."/>
            <person name="Kane N.C."/>
            <person name="Bowers J.E."/>
            <person name="Hubner S."/>
            <person name="Bellec A."/>
            <person name="Berard A."/>
            <person name="Berges H."/>
            <person name="Blanchet N."/>
            <person name="Boniface M.C."/>
            <person name="Brunel D."/>
            <person name="Catrice O."/>
            <person name="Chaidir N."/>
            <person name="Claudel C."/>
            <person name="Donnadieu C."/>
            <person name="Faraut T."/>
            <person name="Fievet G."/>
            <person name="Helmstetter N."/>
            <person name="King M."/>
            <person name="Knapp S.J."/>
            <person name="Lai Z."/>
            <person name="Le Paslier M.C."/>
            <person name="Lippi Y."/>
            <person name="Lorenzon L."/>
            <person name="Mandel J.R."/>
            <person name="Marage G."/>
            <person name="Marchand G."/>
            <person name="Marquand E."/>
            <person name="Bret-Mestries E."/>
            <person name="Morien E."/>
            <person name="Nambeesan S."/>
            <person name="Nguyen T."/>
            <person name="Pegot-Espagnet P."/>
            <person name="Pouilly N."/>
            <person name="Raftis F."/>
            <person name="Sallet E."/>
            <person name="Schiex T."/>
            <person name="Thomas J."/>
            <person name="Vandecasteele C."/>
            <person name="Vares D."/>
            <person name="Vear F."/>
            <person name="Vautrin S."/>
            <person name="Crespi M."/>
            <person name="Mangin B."/>
            <person name="Burke J.M."/>
            <person name="Salse J."/>
            <person name="Munos S."/>
            <person name="Vincourt P."/>
            <person name="Rieseberg L.H."/>
            <person name="Langlade N.B."/>
        </authorList>
    </citation>
    <scope>NUCLEOTIDE SEQUENCE [LARGE SCALE GENOMIC DNA]</scope>
    <source>
        <strain evidence="4">cv. SF193</strain>
        <tissue evidence="2">Leaves</tissue>
    </source>
</reference>
<dbReference type="GO" id="GO:0009908">
    <property type="term" value="P:flower development"/>
    <property type="evidence" value="ECO:0007669"/>
    <property type="project" value="InterPro"/>
</dbReference>
<organism evidence="3 4">
    <name type="scientific">Helianthus annuus</name>
    <name type="common">Common sunflower</name>
    <dbReference type="NCBI Taxonomy" id="4232"/>
    <lineage>
        <taxon>Eukaryota</taxon>
        <taxon>Viridiplantae</taxon>
        <taxon>Streptophyta</taxon>
        <taxon>Embryophyta</taxon>
        <taxon>Tracheophyta</taxon>
        <taxon>Spermatophyta</taxon>
        <taxon>Magnoliopsida</taxon>
        <taxon>eudicotyledons</taxon>
        <taxon>Gunneridae</taxon>
        <taxon>Pentapetalae</taxon>
        <taxon>asterids</taxon>
        <taxon>campanulids</taxon>
        <taxon>Asterales</taxon>
        <taxon>Asteraceae</taxon>
        <taxon>Asteroideae</taxon>
        <taxon>Heliantheae alliance</taxon>
        <taxon>Heliantheae</taxon>
        <taxon>Helianthus</taxon>
    </lineage>
</organism>
<keyword evidence="4" id="KW-1185">Reference proteome</keyword>
<dbReference type="InParanoid" id="A0A251RZ14"/>
<protein>
    <submittedName>
        <fullName evidence="2">Nodulin homeobox protein</fullName>
    </submittedName>
</protein>
<dbReference type="Pfam" id="PF24426">
    <property type="entry name" value="HTH_NDX"/>
    <property type="match status" value="1"/>
</dbReference>
<reference evidence="3" key="2">
    <citation type="submission" date="2017-02" db="EMBL/GenBank/DDBJ databases">
        <title>Sunflower complete genome.</title>
        <authorList>
            <person name="Langlade N."/>
            <person name="Munos S."/>
        </authorList>
    </citation>
    <scope>NUCLEOTIDE SEQUENCE [LARGE SCALE GENOMIC DNA]</scope>
    <source>
        <tissue evidence="3">Leaves</tissue>
    </source>
</reference>
<sequence length="239" mass="27045">MKIWKLGQNALAAAASKQQKLGFRQVDAEPIQLTGLHFSLSFDFWLPLILFIKKCFLFFVSSHSSHGVYLRNPNTPLEEAKPVNITGSEDPRTDVAPTVTPRFFQETEGDTQNLETAVVVLDSNTVQSEEKQLRKRKCNIMNHMQVTMIEQALQNEPDMQRKAASIRSWAEKLSLHVWFRTFFLTAEELIEMRNMISGGGCVANSFALLSVYTNQSLFSTDHNNPQGFLSRSVATETRS</sequence>
<dbReference type="Gramene" id="mRNA:HanXRQr2_Chr16g0749271">
    <property type="protein sequence ID" value="mRNA:HanXRQr2_Chr16g0749271"/>
    <property type="gene ID" value="HanXRQr2_Chr16g0749271"/>
</dbReference>
<keyword evidence="2" id="KW-0371">Homeobox</keyword>
<evidence type="ECO:0000259" key="1">
    <source>
        <dbReference type="Pfam" id="PF24426"/>
    </source>
</evidence>
<dbReference type="PANTHER" id="PTHR35743:SF1">
    <property type="entry name" value="NODULIN HOMEOBOX"/>
    <property type="match status" value="1"/>
</dbReference>
<dbReference type="EMBL" id="MNCJ02000331">
    <property type="protein sequence ID" value="KAF5760096.1"/>
    <property type="molecule type" value="Genomic_DNA"/>
</dbReference>
<dbReference type="InterPro" id="IPR039325">
    <property type="entry name" value="NDX"/>
</dbReference>
<dbReference type="InterPro" id="IPR056560">
    <property type="entry name" value="HTH_NDX"/>
</dbReference>
<keyword evidence="2" id="KW-0238">DNA-binding</keyword>
<dbReference type="Proteomes" id="UP000215914">
    <property type="component" value="Chromosome 16"/>
</dbReference>
<dbReference type="EMBL" id="CM007905">
    <property type="protein sequence ID" value="OTF91638.1"/>
    <property type="molecule type" value="Genomic_DNA"/>
</dbReference>
<name>A0A251RZ14_HELAN</name>
<reference evidence="2" key="3">
    <citation type="submission" date="2020-06" db="EMBL/GenBank/DDBJ databases">
        <title>Helianthus annuus Genome sequencing and assembly Release 2.</title>
        <authorList>
            <person name="Gouzy J."/>
            <person name="Langlade N."/>
            <person name="Munos S."/>
        </authorList>
    </citation>
    <scope>NUCLEOTIDE SEQUENCE</scope>
    <source>
        <tissue evidence="2">Leaves</tissue>
    </source>
</reference>
<dbReference type="GO" id="GO:0003697">
    <property type="term" value="F:single-stranded DNA binding"/>
    <property type="evidence" value="ECO:0007669"/>
    <property type="project" value="InterPro"/>
</dbReference>
<feature type="domain" description="Nodulin homeobox homeobox-like" evidence="1">
    <location>
        <begin position="141"/>
        <end position="176"/>
    </location>
</feature>
<dbReference type="PANTHER" id="PTHR35743">
    <property type="entry name" value="NODULIN HOMEOBOX"/>
    <property type="match status" value="1"/>
</dbReference>
<evidence type="ECO:0000313" key="3">
    <source>
        <dbReference type="EMBL" id="OTF91638.1"/>
    </source>
</evidence>
<dbReference type="AlphaFoldDB" id="A0A251RZ14"/>
<evidence type="ECO:0000313" key="2">
    <source>
        <dbReference type="EMBL" id="KAF5760096.1"/>
    </source>
</evidence>
<proteinExistence type="predicted"/>